<protein>
    <submittedName>
        <fullName evidence="11 12">Endonuclease/exonuclease/phosphatase</fullName>
    </submittedName>
</protein>
<reference evidence="13 16" key="3">
    <citation type="submission" date="2019-04" db="EMBL/GenBank/DDBJ databases">
        <title>Methylomes of two halophilic Archaea, Haloarcula marismortui and Haloferax mediterranei.</title>
        <authorList>
            <person name="DasSarma S."/>
            <person name="DasSarma P."/>
            <person name="DasSarma S."/>
            <person name="Fomenkov A."/>
            <person name="Vincze T."/>
            <person name="Anton B.P."/>
            <person name="Roberts R.J."/>
        </authorList>
    </citation>
    <scope>NUCLEOTIDE SEQUENCE [LARGE SCALE GENOMIC DNA]</scope>
    <source>
        <strain evidence="13">ATCC 33500</strain>
        <strain evidence="16">ATCC 33500 / DSM 1411 / JCM 8866 / NBRC 14739 / NCIMB 2177 / R-4</strain>
    </source>
</reference>
<dbReference type="PANTHER" id="PTHR15822">
    <property type="entry name" value="TRAF AND TNF RECEPTOR-ASSOCIATED PROTEIN"/>
    <property type="match status" value="1"/>
</dbReference>
<dbReference type="InterPro" id="IPR005135">
    <property type="entry name" value="Endo/exonuclease/phosphatase"/>
</dbReference>
<dbReference type="SUPFAM" id="SSF56219">
    <property type="entry name" value="DNase I-like"/>
    <property type="match status" value="1"/>
</dbReference>
<keyword evidence="8" id="KW-0234">DNA repair</keyword>
<dbReference type="PANTHER" id="PTHR15822:SF4">
    <property type="entry name" value="TYROSYL-DNA PHOSPHODIESTERASE 2"/>
    <property type="match status" value="1"/>
</dbReference>
<dbReference type="PATRIC" id="fig|523841.21.peg.1560"/>
<evidence type="ECO:0000313" key="12">
    <source>
        <dbReference type="EMBL" id="EMA02449.1"/>
    </source>
</evidence>
<dbReference type="OrthoDB" id="292883at2157"/>
<evidence type="ECO:0000313" key="14">
    <source>
        <dbReference type="Proteomes" id="UP000011603"/>
    </source>
</evidence>
<feature type="compositionally biased region" description="Polar residues" evidence="9">
    <location>
        <begin position="343"/>
        <end position="366"/>
    </location>
</feature>
<gene>
    <name evidence="11" type="ORF">BM92_06500</name>
    <name evidence="12" type="ORF">C439_07700</name>
    <name evidence="13" type="ORF">E6P09_05810</name>
</gene>
<keyword evidence="7" id="KW-0460">Magnesium</keyword>
<dbReference type="InterPro" id="IPR051547">
    <property type="entry name" value="TDP2-like"/>
</dbReference>
<keyword evidence="5" id="KW-0227">DNA damage</keyword>
<dbReference type="Pfam" id="PF03372">
    <property type="entry name" value="Exo_endo_phos"/>
    <property type="match status" value="1"/>
</dbReference>
<dbReference type="Proteomes" id="UP000011603">
    <property type="component" value="Unassembled WGS sequence"/>
</dbReference>
<evidence type="ECO:0000256" key="9">
    <source>
        <dbReference type="SAM" id="MobiDB-lite"/>
    </source>
</evidence>
<name>M0J373_HALMT</name>
<evidence type="ECO:0000313" key="11">
    <source>
        <dbReference type="EMBL" id="AHZ22320.1"/>
    </source>
</evidence>
<dbReference type="GO" id="GO:0004527">
    <property type="term" value="F:exonuclease activity"/>
    <property type="evidence" value="ECO:0007669"/>
    <property type="project" value="UniProtKB-KW"/>
</dbReference>
<dbReference type="GeneID" id="40155913"/>
<evidence type="ECO:0000259" key="10">
    <source>
        <dbReference type="Pfam" id="PF03372"/>
    </source>
</evidence>
<evidence type="ECO:0000256" key="6">
    <source>
        <dbReference type="ARBA" id="ARBA00022801"/>
    </source>
</evidence>
<keyword evidence="3" id="KW-0540">Nuclease</keyword>
<evidence type="ECO:0000256" key="4">
    <source>
        <dbReference type="ARBA" id="ARBA00022723"/>
    </source>
</evidence>
<dbReference type="RefSeq" id="WP_004057765.1">
    <property type="nucleotide sequence ID" value="NC_017941.2"/>
</dbReference>
<keyword evidence="6" id="KW-0378">Hydrolase</keyword>
<comment type="cofactor">
    <cofactor evidence="1">
        <name>Mn(2+)</name>
        <dbReference type="ChEBI" id="CHEBI:29035"/>
    </cofactor>
</comment>
<proteinExistence type="predicted"/>
<evidence type="ECO:0000256" key="8">
    <source>
        <dbReference type="ARBA" id="ARBA00023204"/>
    </source>
</evidence>
<accession>M0J373</accession>
<evidence type="ECO:0000313" key="16">
    <source>
        <dbReference type="Proteomes" id="UP000299011"/>
    </source>
</evidence>
<dbReference type="GO" id="GO:0070260">
    <property type="term" value="F:5'-tyrosyl-DNA phosphodiesterase activity"/>
    <property type="evidence" value="ECO:0007669"/>
    <property type="project" value="TreeGrafter"/>
</dbReference>
<evidence type="ECO:0000256" key="5">
    <source>
        <dbReference type="ARBA" id="ARBA00022763"/>
    </source>
</evidence>
<evidence type="ECO:0000256" key="1">
    <source>
        <dbReference type="ARBA" id="ARBA00001936"/>
    </source>
</evidence>
<feature type="compositionally biased region" description="Low complexity" evidence="9">
    <location>
        <begin position="367"/>
        <end position="379"/>
    </location>
</feature>
<dbReference type="GO" id="GO:0004519">
    <property type="term" value="F:endonuclease activity"/>
    <property type="evidence" value="ECO:0007669"/>
    <property type="project" value="UniProtKB-KW"/>
</dbReference>
<reference evidence="12 14" key="1">
    <citation type="journal article" date="2014" name="PLoS Genet.">
        <title>Phylogenetically driven sequencing of extremely halophilic archaea reveals strategies for static and dynamic osmo-response.</title>
        <authorList>
            <person name="Becker E.A."/>
            <person name="Seitzer P.M."/>
            <person name="Tritt A."/>
            <person name="Larsen D."/>
            <person name="Krusor M."/>
            <person name="Yao A.I."/>
            <person name="Wu D."/>
            <person name="Madern D."/>
            <person name="Eisen J.A."/>
            <person name="Darling A.E."/>
            <person name="Facciotti M.T."/>
        </authorList>
    </citation>
    <scope>NUCLEOTIDE SEQUENCE [LARGE SCALE GENOMIC DNA]</scope>
    <source>
        <strain evidence="12">ATCC 33500</strain>
        <strain evidence="14">ATCC 33500 / DSM 1411 / JCM 8866 / NBRC 14739 / NCIMB 2177 / R-4</strain>
    </source>
</reference>
<dbReference type="PROSITE" id="PS51318">
    <property type="entry name" value="TAT"/>
    <property type="match status" value="1"/>
</dbReference>
<dbReference type="Proteomes" id="UP000027075">
    <property type="component" value="Chromosome"/>
</dbReference>
<keyword evidence="14" id="KW-1185">Reference proteome</keyword>
<dbReference type="EMBL" id="CP007551">
    <property type="protein sequence ID" value="AHZ22320.1"/>
    <property type="molecule type" value="Genomic_DNA"/>
</dbReference>
<evidence type="ECO:0000256" key="2">
    <source>
        <dbReference type="ARBA" id="ARBA00001946"/>
    </source>
</evidence>
<organism evidence="12 14">
    <name type="scientific">Haloferax mediterranei (strain ATCC 33500 / DSM 1411 / JCM 8866 / NBRC 14739 / NCIMB 2177 / R-4)</name>
    <name type="common">Halobacterium mediterranei</name>
    <dbReference type="NCBI Taxonomy" id="523841"/>
    <lineage>
        <taxon>Archaea</taxon>
        <taxon>Methanobacteriati</taxon>
        <taxon>Methanobacteriota</taxon>
        <taxon>Stenosarchaea group</taxon>
        <taxon>Halobacteria</taxon>
        <taxon>Halobacteriales</taxon>
        <taxon>Haloferacaceae</taxon>
        <taxon>Haloferax</taxon>
    </lineage>
</organism>
<dbReference type="InterPro" id="IPR006311">
    <property type="entry name" value="TAT_signal"/>
</dbReference>
<evidence type="ECO:0000256" key="3">
    <source>
        <dbReference type="ARBA" id="ARBA00022722"/>
    </source>
</evidence>
<reference evidence="11 15" key="2">
    <citation type="submission" date="2014-04" db="EMBL/GenBank/DDBJ databases">
        <title>Transcriptional profiles of Haloferax mediterranei on the basis of nitrogen availability.</title>
        <authorList>
            <person name="Bautista V."/>
        </authorList>
    </citation>
    <scope>NUCLEOTIDE SEQUENCE [LARGE SCALE GENOMIC DNA]</scope>
    <source>
        <strain evidence="11">ATCC 33500</strain>
        <strain evidence="15">ATCC 33500 / DSM 1411 / JCM 8866 / NBRC 14739 / NCIMB 2177 / R-4</strain>
    </source>
</reference>
<evidence type="ECO:0000313" key="13">
    <source>
        <dbReference type="EMBL" id="QCQ74801.1"/>
    </source>
</evidence>
<dbReference type="PaxDb" id="523841-HFX_0551"/>
<dbReference type="GO" id="GO:0005737">
    <property type="term" value="C:cytoplasm"/>
    <property type="evidence" value="ECO:0007669"/>
    <property type="project" value="TreeGrafter"/>
</dbReference>
<evidence type="ECO:0000256" key="7">
    <source>
        <dbReference type="ARBA" id="ARBA00022842"/>
    </source>
</evidence>
<dbReference type="GO" id="GO:0046872">
    <property type="term" value="F:metal ion binding"/>
    <property type="evidence" value="ECO:0007669"/>
    <property type="project" value="UniProtKB-KW"/>
</dbReference>
<dbReference type="GO" id="GO:0003697">
    <property type="term" value="F:single-stranded DNA binding"/>
    <property type="evidence" value="ECO:0007669"/>
    <property type="project" value="TreeGrafter"/>
</dbReference>
<dbReference type="InterPro" id="IPR036691">
    <property type="entry name" value="Endo/exonu/phosph_ase_sf"/>
</dbReference>
<feature type="region of interest" description="Disordered" evidence="9">
    <location>
        <begin position="342"/>
        <end position="379"/>
    </location>
</feature>
<dbReference type="EMBL" id="CP039139">
    <property type="protein sequence ID" value="QCQ74801.1"/>
    <property type="molecule type" value="Genomic_DNA"/>
</dbReference>
<dbReference type="Gene3D" id="3.60.10.10">
    <property type="entry name" value="Endonuclease/exonuclease/phosphatase"/>
    <property type="match status" value="1"/>
</dbReference>
<dbReference type="AlphaFoldDB" id="M0J373"/>
<dbReference type="GO" id="GO:0006302">
    <property type="term" value="P:double-strand break repair"/>
    <property type="evidence" value="ECO:0007669"/>
    <property type="project" value="TreeGrafter"/>
</dbReference>
<keyword evidence="4" id="KW-0479">Metal-binding</keyword>
<evidence type="ECO:0000313" key="15">
    <source>
        <dbReference type="Proteomes" id="UP000027075"/>
    </source>
</evidence>
<keyword evidence="12" id="KW-0255">Endonuclease</keyword>
<keyword evidence="12" id="KW-0269">Exonuclease</keyword>
<feature type="domain" description="Endonuclease/exonuclease/phosphatase" evidence="10">
    <location>
        <begin position="78"/>
        <end position="334"/>
    </location>
</feature>
<sequence length="404" mass="42389">MSQVHDTHSRWTRRTVLRRAAAVPLTAAVAGTARAESSVNARVATLNLGLGVSLAPFLSTDDETERRHVVGNLYESVEASNVSRRMAVLAEELVAVEADVIALQEAALVSAADEGTVDFLDELTAALNDGNSDYRVAAVSETTVVSLPGIIDEEQTTVSLHDRDAILVREGIEATELQGGTFESTLEVSLGDEDDESIQISRGFAAVTVSISDGSAFTLASTHLERASQSVRTEQATELTNWAEARDGPLALAGDMNATPGDEPYEGIAAAFEPVTSDVGPTCCWSGDLTSGELTRTVDHVFVRGLEASEPARFAYSEDVRIETSGGDRWPSDHAGVVVAIEASTSETASPKATSTETTTGRPSPKQSQTSTVTASTSTSAPGFGLLAAMFALAAAAVRARRSD</sequence>
<comment type="cofactor">
    <cofactor evidence="2">
        <name>Mg(2+)</name>
        <dbReference type="ChEBI" id="CHEBI:18420"/>
    </cofactor>
</comment>
<dbReference type="Proteomes" id="UP000299011">
    <property type="component" value="Chromosome"/>
</dbReference>
<dbReference type="EMBL" id="AOLO01000007">
    <property type="protein sequence ID" value="EMA02449.1"/>
    <property type="molecule type" value="Genomic_DNA"/>
</dbReference>